<gene>
    <name evidence="2" type="ORF">ACFO9E_14870</name>
</gene>
<feature type="domain" description="Reverse transcriptase" evidence="1">
    <location>
        <begin position="1"/>
        <end position="59"/>
    </location>
</feature>
<dbReference type="GO" id="GO:0003964">
    <property type="term" value="F:RNA-directed DNA polymerase activity"/>
    <property type="evidence" value="ECO:0007669"/>
    <property type="project" value="UniProtKB-KW"/>
</dbReference>
<evidence type="ECO:0000259" key="1">
    <source>
        <dbReference type="PROSITE" id="PS50878"/>
    </source>
</evidence>
<evidence type="ECO:0000313" key="2">
    <source>
        <dbReference type="EMBL" id="MFC4609087.1"/>
    </source>
</evidence>
<dbReference type="Proteomes" id="UP001595993">
    <property type="component" value="Unassembled WGS sequence"/>
</dbReference>
<name>A0ABV9G4V5_9ACTN</name>
<keyword evidence="2" id="KW-0695">RNA-directed DNA polymerase</keyword>
<dbReference type="PROSITE" id="PS50878">
    <property type="entry name" value="RT_POL"/>
    <property type="match status" value="1"/>
</dbReference>
<proteinExistence type="predicted"/>
<dbReference type="Pfam" id="PF21368">
    <property type="entry name" value="AI2M-like_HNH"/>
    <property type="match status" value="1"/>
</dbReference>
<dbReference type="InterPro" id="IPR000477">
    <property type="entry name" value="RT_dom"/>
</dbReference>
<accession>A0ABV9G4V5</accession>
<keyword evidence="2" id="KW-0808">Transferase</keyword>
<comment type="caution">
    <text evidence="2">The sequence shown here is derived from an EMBL/GenBank/DDBJ whole genome shotgun (WGS) entry which is preliminary data.</text>
</comment>
<dbReference type="EMBL" id="JBHSFE010000011">
    <property type="protein sequence ID" value="MFC4609087.1"/>
    <property type="molecule type" value="Genomic_DNA"/>
</dbReference>
<dbReference type="PANTHER" id="PTHR33642">
    <property type="entry name" value="COX1/OXI3 INTRON 1 PROTEIN-RELATED"/>
    <property type="match status" value="1"/>
</dbReference>
<sequence>MRYADDTLIGFTGPKGEAEEIKQRLARFLREELKLELSQEKTLITHARTGAAQFLGYEITIRRDDRRSERRNGPRRKRRAVNGTVALHVPKDVIKAKCAPYLERGRPSRQTSMLNYDDYTIVSIYGAKYRGIVQYYLLAGDVFRLNRLHWVVQSSLLCSLANKHRSTMSKMARKYKVTIDTPAGRRKCLQASITRAPSRKPLVAQFGGIPLKRQKFAILTDDDPARPRFRRRELTTRLLAGFCELCGRTEEIQVHQIRQLADLDRLGQKQPNWAVLMARKRRKTLVVCSTCHEDVHVGRTTEVHDSHWRARCG</sequence>
<evidence type="ECO:0000313" key="3">
    <source>
        <dbReference type="Proteomes" id="UP001595993"/>
    </source>
</evidence>
<protein>
    <submittedName>
        <fullName evidence="2">Group II intron reverse transcriptase/maturase</fullName>
    </submittedName>
</protein>
<keyword evidence="3" id="KW-1185">Reference proteome</keyword>
<reference evidence="3" key="1">
    <citation type="journal article" date="2019" name="Int. J. Syst. Evol. Microbiol.">
        <title>The Global Catalogue of Microorganisms (GCM) 10K type strain sequencing project: providing services to taxonomists for standard genome sequencing and annotation.</title>
        <authorList>
            <consortium name="The Broad Institute Genomics Platform"/>
            <consortium name="The Broad Institute Genome Sequencing Center for Infectious Disease"/>
            <person name="Wu L."/>
            <person name="Ma J."/>
        </authorList>
    </citation>
    <scope>NUCLEOTIDE SEQUENCE [LARGE SCALE GENOMIC DNA]</scope>
    <source>
        <strain evidence="3">CGMCC 4.7139</strain>
    </source>
</reference>
<dbReference type="RefSeq" id="WP_381195406.1">
    <property type="nucleotide sequence ID" value="NZ_JBHSFE010000011.1"/>
</dbReference>
<keyword evidence="2" id="KW-0548">Nucleotidyltransferase</keyword>
<dbReference type="Pfam" id="PF01348">
    <property type="entry name" value="Intron_maturas2"/>
    <property type="match status" value="1"/>
</dbReference>
<dbReference type="InterPro" id="IPR043502">
    <property type="entry name" value="DNA/RNA_pol_sf"/>
</dbReference>
<dbReference type="InterPro" id="IPR024937">
    <property type="entry name" value="Domain_X"/>
</dbReference>
<dbReference type="SUPFAM" id="SSF56672">
    <property type="entry name" value="DNA/RNA polymerases"/>
    <property type="match status" value="1"/>
</dbReference>
<dbReference type="InterPro" id="IPR049030">
    <property type="entry name" value="AI2M-like_HNH"/>
</dbReference>
<dbReference type="PANTHER" id="PTHR33642:SF4">
    <property type="entry name" value="COX1_OXI3 INTRON 1 PROTEIN-RELATED"/>
    <property type="match status" value="1"/>
</dbReference>
<organism evidence="2 3">
    <name type="scientific">Streptomyces maoxianensis</name>
    <dbReference type="NCBI Taxonomy" id="1459942"/>
    <lineage>
        <taxon>Bacteria</taxon>
        <taxon>Bacillati</taxon>
        <taxon>Actinomycetota</taxon>
        <taxon>Actinomycetes</taxon>
        <taxon>Kitasatosporales</taxon>
        <taxon>Streptomycetaceae</taxon>
        <taxon>Streptomyces</taxon>
    </lineage>
</organism>